<dbReference type="InterPro" id="IPR019734">
    <property type="entry name" value="TPR_rpt"/>
</dbReference>
<evidence type="ECO:0000256" key="2">
    <source>
        <dbReference type="SAM" id="SignalP"/>
    </source>
</evidence>
<feature type="chain" id="PRO_5045967603" evidence="2">
    <location>
        <begin position="21"/>
        <end position="142"/>
    </location>
</feature>
<evidence type="ECO:0000256" key="1">
    <source>
        <dbReference type="PROSITE-ProRule" id="PRU00339"/>
    </source>
</evidence>
<dbReference type="SUPFAM" id="SSF48452">
    <property type="entry name" value="TPR-like"/>
    <property type="match status" value="1"/>
</dbReference>
<comment type="caution">
    <text evidence="3">The sequence shown here is derived from an EMBL/GenBank/DDBJ whole genome shotgun (WGS) entry which is preliminary data.</text>
</comment>
<dbReference type="Gene3D" id="1.25.40.10">
    <property type="entry name" value="Tetratricopeptide repeat domain"/>
    <property type="match status" value="1"/>
</dbReference>
<name>A0ABW0SHQ5_9RHOB</name>
<accession>A0ABW0SHQ5</accession>
<keyword evidence="4" id="KW-1185">Reference proteome</keyword>
<dbReference type="EMBL" id="JBHSNA010000045">
    <property type="protein sequence ID" value="MFC5568401.1"/>
    <property type="molecule type" value="Genomic_DNA"/>
</dbReference>
<reference evidence="4" key="1">
    <citation type="journal article" date="2019" name="Int. J. Syst. Evol. Microbiol.">
        <title>The Global Catalogue of Microorganisms (GCM) 10K type strain sequencing project: providing services to taxonomists for standard genome sequencing and annotation.</title>
        <authorList>
            <consortium name="The Broad Institute Genomics Platform"/>
            <consortium name="The Broad Institute Genome Sequencing Center for Infectious Disease"/>
            <person name="Wu L."/>
            <person name="Ma J."/>
        </authorList>
    </citation>
    <scope>NUCLEOTIDE SEQUENCE [LARGE SCALE GENOMIC DNA]</scope>
    <source>
        <strain evidence="4">KACC 11588</strain>
    </source>
</reference>
<dbReference type="SMART" id="SM00028">
    <property type="entry name" value="TPR"/>
    <property type="match status" value="1"/>
</dbReference>
<sequence>MTPLRPLALLLLALAGPALAVGSDAPSASLAPAQAALDGGDWNGAIALLNPVVQAEPRNADALNLMGYALRNAGRLDQAASFYAAALAANPRHRGALEYQGELFLRQGNVAGARANLAKLQQACGSCGEERDLAAAIASAGS</sequence>
<gene>
    <name evidence="3" type="ORF">ACFPOC_18580</name>
</gene>
<proteinExistence type="predicted"/>
<dbReference type="PROSITE" id="PS50005">
    <property type="entry name" value="TPR"/>
    <property type="match status" value="1"/>
</dbReference>
<dbReference type="InterPro" id="IPR011990">
    <property type="entry name" value="TPR-like_helical_dom_sf"/>
</dbReference>
<dbReference type="RefSeq" id="WP_209843235.1">
    <property type="nucleotide sequence ID" value="NZ_JAGGJP010000026.1"/>
</dbReference>
<keyword evidence="1" id="KW-0802">TPR repeat</keyword>
<feature type="signal peptide" evidence="2">
    <location>
        <begin position="1"/>
        <end position="20"/>
    </location>
</feature>
<protein>
    <submittedName>
        <fullName evidence="3">Tetratricopeptide repeat protein</fullName>
    </submittedName>
</protein>
<dbReference type="Proteomes" id="UP001596056">
    <property type="component" value="Unassembled WGS sequence"/>
</dbReference>
<evidence type="ECO:0000313" key="3">
    <source>
        <dbReference type="EMBL" id="MFC5568401.1"/>
    </source>
</evidence>
<feature type="repeat" description="TPR" evidence="1">
    <location>
        <begin position="60"/>
        <end position="93"/>
    </location>
</feature>
<keyword evidence="2" id="KW-0732">Signal</keyword>
<organism evidence="3 4">
    <name type="scientific">Rubellimicrobium aerolatum</name>
    <dbReference type="NCBI Taxonomy" id="490979"/>
    <lineage>
        <taxon>Bacteria</taxon>
        <taxon>Pseudomonadati</taxon>
        <taxon>Pseudomonadota</taxon>
        <taxon>Alphaproteobacteria</taxon>
        <taxon>Rhodobacterales</taxon>
        <taxon>Roseobacteraceae</taxon>
        <taxon>Rubellimicrobium</taxon>
    </lineage>
</organism>
<dbReference type="Pfam" id="PF13432">
    <property type="entry name" value="TPR_16"/>
    <property type="match status" value="1"/>
</dbReference>
<evidence type="ECO:0000313" key="4">
    <source>
        <dbReference type="Proteomes" id="UP001596056"/>
    </source>
</evidence>